<comment type="similarity">
    <text evidence="6">Belongs to the ABC-4 integral membrane protein family.</text>
</comment>
<gene>
    <name evidence="9" type="ORF">OE104_12030</name>
</gene>
<dbReference type="Proteomes" id="UP001164718">
    <property type="component" value="Chromosome"/>
</dbReference>
<accession>A0A9E8RVB7</accession>
<dbReference type="RefSeq" id="WP_275417068.1">
    <property type="nucleotide sequence ID" value="NZ_CP106878.1"/>
</dbReference>
<sequence length="909" mass="101781">MIRFIWKNWWRKKGTFIFLIIGVLLIAAGLFYLVGLSHATQTTIVDELQKRWQASYDIVVRPAGTRSITEKDNLLDPNFLSGLSGGISIEQYEQIKEIDGVDVAAPIAMIGYLLFSIDLQDLELEGNGIYRLVTEEINHIGIKEKKNVTTTYFSRGNDQVIQEKFIETNGHYFLGFPFETYFTTWNLLLAGIDPEQEANLVGLDQAMLSIGTSRYFTDDDISENILLNVEASETGEPEIYSSSIPVIVSSQTYTDYLANYKIEKLDLPFDDIETARETLAMVEEKGGEKYLNNVKGKIVQTFSYRDKEIYARLVNSLSGYDIETGEPYTENHLGYIDIPLLHKPSGLSYKSVTSPFPENWPYAYELEKVVYDQERNIEGFREQIDYDRQDDGQPIKIQPNWIGIYDPSKLNISKDPLSELPMETYRPATAELVIDENLKPINPPEVMNPEINPSSFLGNPPTMLTTLDAAALIAGEKPISAIRVKVAGVEELNEESQEKIEKVGAEIEEKTGLETDITLGSSPHLTLVHVPAINNNDALGWIQQPWIKLGSSITIFKEAKVGYSILIFCVIAVAIVYVWAMSLVSLLTRRKAFAVLLAVGWRPRQLSKLIFVEAGILGSMATIISWMMLGFVYLTEEVSVSVTRFLLIGFLSLIIYLIGAIIPALLVRNISPMEAIRSGEISITSKKFLKTSGIFSMAMNHFFGKWKRNVLSIVAIAMPASLLALFLYITISLRGTMYTTLLGQYVAMEVGPVHYTAVTVSLLIAILTTIEIMWQNISERTEEIALLKAIGWKNRSIRMLIWTEGILIGFGASLLAIVGTISILMTQYSQLETEILVSILFTGLIPITVALIASVIPAEKAASISPIEGLRGQYTNQKITENRIKRFIMLSFFLMIGIVIFLSILLFIK</sequence>
<dbReference type="Pfam" id="PF02687">
    <property type="entry name" value="FtsX"/>
    <property type="match status" value="2"/>
</dbReference>
<feature type="transmembrane region" description="Helical" evidence="7">
    <location>
        <begin position="645"/>
        <end position="667"/>
    </location>
</feature>
<evidence type="ECO:0000256" key="7">
    <source>
        <dbReference type="SAM" id="Phobius"/>
    </source>
</evidence>
<feature type="transmembrane region" description="Helical" evidence="7">
    <location>
        <begin position="835"/>
        <end position="856"/>
    </location>
</feature>
<feature type="transmembrane region" description="Helical" evidence="7">
    <location>
        <begin position="753"/>
        <end position="774"/>
    </location>
</feature>
<evidence type="ECO:0000256" key="5">
    <source>
        <dbReference type="ARBA" id="ARBA00023136"/>
    </source>
</evidence>
<dbReference type="GO" id="GO:0005886">
    <property type="term" value="C:plasma membrane"/>
    <property type="evidence" value="ECO:0007669"/>
    <property type="project" value="UniProtKB-SubCell"/>
</dbReference>
<keyword evidence="3 7" id="KW-0812">Transmembrane</keyword>
<feature type="transmembrane region" description="Helical" evidence="7">
    <location>
        <begin position="609"/>
        <end position="633"/>
    </location>
</feature>
<dbReference type="InterPro" id="IPR003838">
    <property type="entry name" value="ABC3_permease_C"/>
</dbReference>
<feature type="transmembrane region" description="Helical" evidence="7">
    <location>
        <begin position="710"/>
        <end position="733"/>
    </location>
</feature>
<dbReference type="AlphaFoldDB" id="A0A9E8RVB7"/>
<evidence type="ECO:0000256" key="3">
    <source>
        <dbReference type="ARBA" id="ARBA00022692"/>
    </source>
</evidence>
<name>A0A9E8RVB7_9BACI</name>
<proteinExistence type="inferred from homology"/>
<reference evidence="9" key="1">
    <citation type="submission" date="2022-09" db="EMBL/GenBank/DDBJ databases">
        <title>Complete Genomes of Fervidibacillus albus and Fervidibacillus halotolerans isolated from tidal flat sediments.</title>
        <authorList>
            <person name="Kwon K.K."/>
            <person name="Yang S.-H."/>
            <person name="Park M.J."/>
            <person name="Oh H.-M."/>
        </authorList>
    </citation>
    <scope>NUCLEOTIDE SEQUENCE</scope>
    <source>
        <strain evidence="9">MEBiC13591</strain>
    </source>
</reference>
<evidence type="ECO:0000256" key="4">
    <source>
        <dbReference type="ARBA" id="ARBA00022989"/>
    </source>
</evidence>
<evidence type="ECO:0000313" key="9">
    <source>
        <dbReference type="EMBL" id="WAA09286.1"/>
    </source>
</evidence>
<feature type="transmembrane region" description="Helical" evidence="7">
    <location>
        <begin position="800"/>
        <end position="823"/>
    </location>
</feature>
<keyword evidence="2" id="KW-1003">Cell membrane</keyword>
<evidence type="ECO:0000259" key="8">
    <source>
        <dbReference type="Pfam" id="PF02687"/>
    </source>
</evidence>
<evidence type="ECO:0000256" key="1">
    <source>
        <dbReference type="ARBA" id="ARBA00004651"/>
    </source>
</evidence>
<evidence type="ECO:0000256" key="6">
    <source>
        <dbReference type="ARBA" id="ARBA00038076"/>
    </source>
</evidence>
<comment type="subcellular location">
    <subcellularLocation>
        <location evidence="1">Cell membrane</location>
        <topology evidence="1">Multi-pass membrane protein</topology>
    </subcellularLocation>
</comment>
<dbReference type="InterPro" id="IPR050250">
    <property type="entry name" value="Macrolide_Exporter_MacB"/>
</dbReference>
<keyword evidence="5 7" id="KW-0472">Membrane</keyword>
<dbReference type="KEGG" id="faf:OE104_12030"/>
<dbReference type="PANTHER" id="PTHR30572">
    <property type="entry name" value="MEMBRANE COMPONENT OF TRANSPORTER-RELATED"/>
    <property type="match status" value="1"/>
</dbReference>
<dbReference type="EMBL" id="CP106878">
    <property type="protein sequence ID" value="WAA09286.1"/>
    <property type="molecule type" value="Genomic_DNA"/>
</dbReference>
<feature type="transmembrane region" description="Helical" evidence="7">
    <location>
        <begin position="561"/>
        <end position="588"/>
    </location>
</feature>
<evidence type="ECO:0000313" key="10">
    <source>
        <dbReference type="Proteomes" id="UP001164718"/>
    </source>
</evidence>
<dbReference type="PANTHER" id="PTHR30572:SF4">
    <property type="entry name" value="ABC TRANSPORTER PERMEASE YTRF"/>
    <property type="match status" value="1"/>
</dbReference>
<organism evidence="9 10">
    <name type="scientific">Fervidibacillus albus</name>
    <dbReference type="NCBI Taxonomy" id="2980026"/>
    <lineage>
        <taxon>Bacteria</taxon>
        <taxon>Bacillati</taxon>
        <taxon>Bacillota</taxon>
        <taxon>Bacilli</taxon>
        <taxon>Bacillales</taxon>
        <taxon>Bacillaceae</taxon>
        <taxon>Fervidibacillus</taxon>
    </lineage>
</organism>
<keyword evidence="4 7" id="KW-1133">Transmembrane helix</keyword>
<keyword evidence="10" id="KW-1185">Reference proteome</keyword>
<evidence type="ECO:0000256" key="2">
    <source>
        <dbReference type="ARBA" id="ARBA00022475"/>
    </source>
</evidence>
<protein>
    <submittedName>
        <fullName evidence="9">ABC transporter permease</fullName>
    </submittedName>
</protein>
<feature type="domain" description="ABC3 transporter permease C-terminal" evidence="8">
    <location>
        <begin position="565"/>
        <end position="672"/>
    </location>
</feature>
<dbReference type="GO" id="GO:0022857">
    <property type="term" value="F:transmembrane transporter activity"/>
    <property type="evidence" value="ECO:0007669"/>
    <property type="project" value="TreeGrafter"/>
</dbReference>
<feature type="domain" description="ABC3 transporter permease C-terminal" evidence="8">
    <location>
        <begin position="757"/>
        <end position="866"/>
    </location>
</feature>
<feature type="transmembrane region" description="Helical" evidence="7">
    <location>
        <begin position="887"/>
        <end position="908"/>
    </location>
</feature>